<reference evidence="1 2" key="1">
    <citation type="journal article" date="2010" name="Genome Biol.">
        <title>A first genome assembly of the barley fungal pathogen Pyrenophora teres f. teres.</title>
        <authorList>
            <person name="Ellwood S.R."/>
            <person name="Liu Z."/>
            <person name="Syme R.A."/>
            <person name="Lai Z."/>
            <person name="Hane J.K."/>
            <person name="Keiper F."/>
            <person name="Moffat C.S."/>
            <person name="Oliver R.P."/>
            <person name="Friesen T.L."/>
        </authorList>
    </citation>
    <scope>NUCLEOTIDE SEQUENCE [LARGE SCALE GENOMIC DNA]</scope>
    <source>
        <strain evidence="1 2">0-1</strain>
    </source>
</reference>
<accession>E3RR93</accession>
<dbReference type="KEGG" id="pte:PTT_11308"/>
<proteinExistence type="predicted"/>
<organism evidence="2">
    <name type="scientific">Pyrenophora teres f. teres (strain 0-1)</name>
    <name type="common">Barley net blotch fungus</name>
    <name type="synonym">Drechslera teres f. teres</name>
    <dbReference type="NCBI Taxonomy" id="861557"/>
    <lineage>
        <taxon>Eukaryota</taxon>
        <taxon>Fungi</taxon>
        <taxon>Dikarya</taxon>
        <taxon>Ascomycota</taxon>
        <taxon>Pezizomycotina</taxon>
        <taxon>Dothideomycetes</taxon>
        <taxon>Pleosporomycetidae</taxon>
        <taxon>Pleosporales</taxon>
        <taxon>Pleosporineae</taxon>
        <taxon>Pleosporaceae</taxon>
        <taxon>Pyrenophora</taxon>
    </lineage>
</organism>
<dbReference type="HOGENOM" id="CLU_2795196_0_0_1"/>
<keyword evidence="2" id="KW-1185">Reference proteome</keyword>
<dbReference type="OrthoDB" id="3558767at2759"/>
<dbReference type="Proteomes" id="UP000001067">
    <property type="component" value="Unassembled WGS sequence"/>
</dbReference>
<evidence type="ECO:0000313" key="1">
    <source>
        <dbReference type="EMBL" id="EFQ91756.1"/>
    </source>
</evidence>
<name>E3RR93_PYRTT</name>
<protein>
    <submittedName>
        <fullName evidence="1">Uncharacterized protein</fullName>
    </submittedName>
</protein>
<dbReference type="EMBL" id="GL534615">
    <property type="protein sequence ID" value="EFQ91756.1"/>
    <property type="molecule type" value="Genomic_DNA"/>
</dbReference>
<sequence length="68" mass="7684">MDESSKIPAYNNGLQITGNPYWISREWQNKKNSSIVIAFKTAEDAAKLSAYSSIYPMPKLPTIWPPSH</sequence>
<gene>
    <name evidence="1" type="ORF">PTT_11308</name>
</gene>
<evidence type="ECO:0000313" key="2">
    <source>
        <dbReference type="Proteomes" id="UP000001067"/>
    </source>
</evidence>
<dbReference type="AlphaFoldDB" id="E3RR93"/>